<evidence type="ECO:0000256" key="4">
    <source>
        <dbReference type="ARBA" id="ARBA00023239"/>
    </source>
</evidence>
<dbReference type="Gene3D" id="3.40.640.10">
    <property type="entry name" value="Type I PLP-dependent aspartate aminotransferase-like (Major domain)"/>
    <property type="match status" value="1"/>
</dbReference>
<accession>A0ABU8ZQ53</accession>
<dbReference type="Gene3D" id="3.90.1150.10">
    <property type="entry name" value="Aspartate Aminotransferase, domain 1"/>
    <property type="match status" value="1"/>
</dbReference>
<comment type="cofactor">
    <cofactor evidence="1">
        <name>pyridoxal 5'-phosphate</name>
        <dbReference type="ChEBI" id="CHEBI:597326"/>
    </cofactor>
</comment>
<proteinExistence type="inferred from homology"/>
<evidence type="ECO:0000256" key="3">
    <source>
        <dbReference type="ARBA" id="ARBA00022898"/>
    </source>
</evidence>
<dbReference type="InterPro" id="IPR051798">
    <property type="entry name" value="Class-II_PLP-Dep_Aminotrans"/>
</dbReference>
<dbReference type="InterPro" id="IPR015422">
    <property type="entry name" value="PyrdxlP-dep_Trfase_small"/>
</dbReference>
<dbReference type="PANTHER" id="PTHR43525">
    <property type="entry name" value="PROTEIN MALY"/>
    <property type="match status" value="1"/>
</dbReference>
<dbReference type="GO" id="GO:0047804">
    <property type="term" value="F:cysteine-S-conjugate beta-lyase activity"/>
    <property type="evidence" value="ECO:0007669"/>
    <property type="project" value="UniProtKB-EC"/>
</dbReference>
<keyword evidence="4 8" id="KW-0456">Lyase</keyword>
<comment type="similarity">
    <text evidence="5">Belongs to the class-II pyridoxal-phosphate-dependent aminotransferase family. MalY/PatB cystathionine beta-lyase subfamily.</text>
</comment>
<dbReference type="SUPFAM" id="SSF53383">
    <property type="entry name" value="PLP-dependent transferases"/>
    <property type="match status" value="1"/>
</dbReference>
<name>A0ABU8ZQ53_9BIFI</name>
<feature type="domain" description="Aminotransferase class I/classII large" evidence="7">
    <location>
        <begin position="44"/>
        <end position="389"/>
    </location>
</feature>
<dbReference type="InterPro" id="IPR015421">
    <property type="entry name" value="PyrdxlP-dep_Trfase_major"/>
</dbReference>
<dbReference type="CDD" id="cd00609">
    <property type="entry name" value="AAT_like"/>
    <property type="match status" value="1"/>
</dbReference>
<evidence type="ECO:0000313" key="8">
    <source>
        <dbReference type="EMBL" id="MEK0306948.1"/>
    </source>
</evidence>
<keyword evidence="3" id="KW-0663">Pyridoxal phosphate</keyword>
<dbReference type="PANTHER" id="PTHR43525:SF1">
    <property type="entry name" value="PROTEIN MALY"/>
    <property type="match status" value="1"/>
</dbReference>
<dbReference type="InterPro" id="IPR027619">
    <property type="entry name" value="C-S_lyase_PatB-like"/>
</dbReference>
<evidence type="ECO:0000256" key="5">
    <source>
        <dbReference type="ARBA" id="ARBA00037974"/>
    </source>
</evidence>
<gene>
    <name evidence="8" type="ORF">V8P97_05675</name>
</gene>
<dbReference type="EMBL" id="JBANBB010000001">
    <property type="protein sequence ID" value="MEK0306948.1"/>
    <property type="molecule type" value="Genomic_DNA"/>
</dbReference>
<reference evidence="8 9" key="1">
    <citation type="submission" date="2024-02" db="EMBL/GenBank/DDBJ databases">
        <title>Bifidobacterium honeyensis sp. nov., isolated from the comb honey.</title>
        <authorList>
            <person name="Liu W."/>
            <person name="Li Y."/>
        </authorList>
    </citation>
    <scope>NUCLEOTIDE SEQUENCE [LARGE SCALE GENOMIC DNA]</scope>
    <source>
        <strain evidence="8 9">IMAU50988</strain>
    </source>
</reference>
<dbReference type="Proteomes" id="UP001373159">
    <property type="component" value="Unassembled WGS sequence"/>
</dbReference>
<dbReference type="InterPro" id="IPR004839">
    <property type="entry name" value="Aminotransferase_I/II_large"/>
</dbReference>
<dbReference type="NCBIfam" id="TIGR04350">
    <property type="entry name" value="C_S_lyase_PatB"/>
    <property type="match status" value="1"/>
</dbReference>
<feature type="region of interest" description="Disordered" evidence="6">
    <location>
        <begin position="1"/>
        <end position="25"/>
    </location>
</feature>
<protein>
    <recommendedName>
        <fullName evidence="2">cysteine-S-conjugate beta-lyase</fullName>
        <ecNumber evidence="2">4.4.1.13</ecNumber>
    </recommendedName>
</protein>
<comment type="caution">
    <text evidence="8">The sequence shown here is derived from an EMBL/GenBank/DDBJ whole genome shotgun (WGS) entry which is preliminary data.</text>
</comment>
<evidence type="ECO:0000256" key="6">
    <source>
        <dbReference type="SAM" id="MobiDB-lite"/>
    </source>
</evidence>
<organism evidence="8 9">
    <name type="scientific">Bifidobacterium favimelis</name>
    <dbReference type="NCBI Taxonomy" id="3122979"/>
    <lineage>
        <taxon>Bacteria</taxon>
        <taxon>Bacillati</taxon>
        <taxon>Actinomycetota</taxon>
        <taxon>Actinomycetes</taxon>
        <taxon>Bifidobacteriales</taxon>
        <taxon>Bifidobacteriaceae</taxon>
        <taxon>Bifidobacterium</taxon>
    </lineage>
</organism>
<evidence type="ECO:0000256" key="1">
    <source>
        <dbReference type="ARBA" id="ARBA00001933"/>
    </source>
</evidence>
<dbReference type="Pfam" id="PF00155">
    <property type="entry name" value="Aminotran_1_2"/>
    <property type="match status" value="1"/>
</dbReference>
<sequence length="395" mass="43666">MTKTERAEMDEFDFADAPDRRHSDSVKWDVAPGELPMWIADMDLRTAPAIIEAMQDKVATGVFGYEEPHEDYFDAVADWYVREHRARPLTSWMTFCTGVVPAISSIVRRVTNVGDQVLVQEPVYNIFTNSIVNNGRHKLSSDLVYDRTSLTYSVDWADLEAKLAQPLTTLMILCNPHNPTGHVWSRQELERTAGLCLKHHVVLLSDEIHGDLVLQGPDYTPAFSLDESLRGDTITLVSPSKTFNLAALHAATVITPDPYLRALVDRGLNTDELAEPNLLAIPATIAAYTKGSAWLESLKAQLRANRTRLGQALGECRTDVKLVPAQATYLAWLDCTALTSDSGEMCTQLRRRTGLCLSPGSIYGGNGNGFLRMNIACPPSMLEDGLARLTSFLTV</sequence>
<evidence type="ECO:0000256" key="2">
    <source>
        <dbReference type="ARBA" id="ARBA00012224"/>
    </source>
</evidence>
<dbReference type="RefSeq" id="WP_340486257.1">
    <property type="nucleotide sequence ID" value="NZ_JBANDZ010000001.1"/>
</dbReference>
<evidence type="ECO:0000313" key="9">
    <source>
        <dbReference type="Proteomes" id="UP001373159"/>
    </source>
</evidence>
<evidence type="ECO:0000259" key="7">
    <source>
        <dbReference type="Pfam" id="PF00155"/>
    </source>
</evidence>
<dbReference type="EC" id="4.4.1.13" evidence="2"/>
<keyword evidence="9" id="KW-1185">Reference proteome</keyword>
<dbReference type="InterPro" id="IPR015424">
    <property type="entry name" value="PyrdxlP-dep_Trfase"/>
</dbReference>